<proteinExistence type="predicted"/>
<name>A0ACC1QPV0_9HYPO</name>
<sequence length="225" mass="24387">MAAYRIVVMCSGNGSNLQAILDACASGTIPNASVVKVFINRKKAFAATRAAQAGIPCEYFNLISQGYHALGEKDALKLKEARSHYDRDIANKVLQEEADLVVLPGWMYIFSPAFLKPMDAAGIQVINLHPALPGQYDGINAIARAHADCLAGKLPLGYTGVMAHHVVDEVDKGPPILVQKVPCSPKDSLDDLEKRIHLAEHDVLVQAIAQLVQPVWRARQNDEGS</sequence>
<evidence type="ECO:0000313" key="2">
    <source>
        <dbReference type="Proteomes" id="UP001148737"/>
    </source>
</evidence>
<keyword evidence="2" id="KW-1185">Reference proteome</keyword>
<accession>A0ACC1QPV0</accession>
<dbReference type="EMBL" id="JANAKD010000839">
    <property type="protein sequence ID" value="KAJ3487485.1"/>
    <property type="molecule type" value="Genomic_DNA"/>
</dbReference>
<comment type="caution">
    <text evidence="1">The sequence shown here is derived from an EMBL/GenBank/DDBJ whole genome shotgun (WGS) entry which is preliminary data.</text>
</comment>
<reference evidence="1" key="1">
    <citation type="submission" date="2022-07" db="EMBL/GenBank/DDBJ databases">
        <title>Genome Sequence of Lecanicillium saksenae.</title>
        <authorList>
            <person name="Buettner E."/>
        </authorList>
    </citation>
    <scope>NUCLEOTIDE SEQUENCE</scope>
    <source>
        <strain evidence="1">VT-O1</strain>
    </source>
</reference>
<evidence type="ECO:0000313" key="1">
    <source>
        <dbReference type="EMBL" id="KAJ3487485.1"/>
    </source>
</evidence>
<organism evidence="1 2">
    <name type="scientific">Lecanicillium saksenae</name>
    <dbReference type="NCBI Taxonomy" id="468837"/>
    <lineage>
        <taxon>Eukaryota</taxon>
        <taxon>Fungi</taxon>
        <taxon>Dikarya</taxon>
        <taxon>Ascomycota</taxon>
        <taxon>Pezizomycotina</taxon>
        <taxon>Sordariomycetes</taxon>
        <taxon>Hypocreomycetidae</taxon>
        <taxon>Hypocreales</taxon>
        <taxon>Cordycipitaceae</taxon>
        <taxon>Lecanicillium</taxon>
    </lineage>
</organism>
<dbReference type="Proteomes" id="UP001148737">
    <property type="component" value="Unassembled WGS sequence"/>
</dbReference>
<protein>
    <submittedName>
        <fullName evidence="1">Uncharacterized protein</fullName>
    </submittedName>
</protein>
<gene>
    <name evidence="1" type="ORF">NLG97_g6402</name>
</gene>